<dbReference type="AlphaFoldDB" id="A0A9D1GCH3"/>
<dbReference type="PANTHER" id="PTHR31423">
    <property type="entry name" value="YBAK DOMAIN-CONTAINING PROTEIN"/>
    <property type="match status" value="1"/>
</dbReference>
<dbReference type="InterPro" id="IPR040285">
    <property type="entry name" value="ProX/PRXD1"/>
</dbReference>
<dbReference type="InterPro" id="IPR036754">
    <property type="entry name" value="YbaK/aa-tRNA-synt-asso_dom_sf"/>
</dbReference>
<dbReference type="EMBL" id="DVKQ01000059">
    <property type="protein sequence ID" value="HIT37739.1"/>
    <property type="molecule type" value="Genomic_DNA"/>
</dbReference>
<accession>A0A9D1GCH3</accession>
<protein>
    <recommendedName>
        <fullName evidence="2">YbaK/aminoacyl-tRNA synthetase-associated domain-containing protein</fullName>
    </recommendedName>
</protein>
<dbReference type="GO" id="GO:0002161">
    <property type="term" value="F:aminoacyl-tRNA deacylase activity"/>
    <property type="evidence" value="ECO:0007669"/>
    <property type="project" value="InterPro"/>
</dbReference>
<dbReference type="InterPro" id="IPR007214">
    <property type="entry name" value="YbaK/aa-tRNA-synth-assoc-dom"/>
</dbReference>
<dbReference type="SUPFAM" id="SSF55826">
    <property type="entry name" value="YbaK/ProRS associated domain"/>
    <property type="match status" value="1"/>
</dbReference>
<comment type="caution">
    <text evidence="3">The sequence shown here is derived from an EMBL/GenBank/DDBJ whole genome shotgun (WGS) entry which is preliminary data.</text>
</comment>
<gene>
    <name evidence="3" type="ORF">IAB59_04630</name>
</gene>
<name>A0A9D1GCH3_9FIRM</name>
<sequence>MYELGMIDKLSKSFRLSKEESHRIEMTKEAFQFCKKLEKRGIHFDRCIRHEETTGCVDYSRWSYCLGDDYAVGKHLLVQERKGDKNKYLVITDSSKQVDLKALKEELSCRKLEFVSPSDMESLINATPGNVSIFNMIYDENKEINLIIDEDLLEASEVAFHPLYNGMSIFMPLSECFNFLETIGRSAEVMAIPAKKEEKVLIKQ</sequence>
<reference evidence="3" key="2">
    <citation type="journal article" date="2021" name="PeerJ">
        <title>Extensive microbial diversity within the chicken gut microbiome revealed by metagenomics and culture.</title>
        <authorList>
            <person name="Gilroy R."/>
            <person name="Ravi A."/>
            <person name="Getino M."/>
            <person name="Pursley I."/>
            <person name="Horton D.L."/>
            <person name="Alikhan N.F."/>
            <person name="Baker D."/>
            <person name="Gharbi K."/>
            <person name="Hall N."/>
            <person name="Watson M."/>
            <person name="Adriaenssens E.M."/>
            <person name="Foster-Nyarko E."/>
            <person name="Jarju S."/>
            <person name="Secka A."/>
            <person name="Antonio M."/>
            <person name="Oren A."/>
            <person name="Chaudhuri R.R."/>
            <person name="La Ragione R."/>
            <person name="Hildebrand F."/>
            <person name="Pallen M.J."/>
        </authorList>
    </citation>
    <scope>NUCLEOTIDE SEQUENCE</scope>
    <source>
        <strain evidence="3">CHK195-26880</strain>
    </source>
</reference>
<evidence type="ECO:0000259" key="2">
    <source>
        <dbReference type="Pfam" id="PF04073"/>
    </source>
</evidence>
<proteinExistence type="inferred from homology"/>
<dbReference type="Pfam" id="PF04073">
    <property type="entry name" value="tRNA_edit"/>
    <property type="match status" value="1"/>
</dbReference>
<dbReference type="Gene3D" id="3.90.960.10">
    <property type="entry name" value="YbaK/aminoacyl-tRNA synthetase-associated domain"/>
    <property type="match status" value="1"/>
</dbReference>
<feature type="domain" description="YbaK/aminoacyl-tRNA synthetase-associated" evidence="2">
    <location>
        <begin position="74"/>
        <end position="172"/>
    </location>
</feature>
<evidence type="ECO:0000256" key="1">
    <source>
        <dbReference type="ARBA" id="ARBA00010201"/>
    </source>
</evidence>
<comment type="similarity">
    <text evidence="1">Belongs to the PRORSD1 family.</text>
</comment>
<evidence type="ECO:0000313" key="3">
    <source>
        <dbReference type="EMBL" id="HIT37739.1"/>
    </source>
</evidence>
<organism evidence="3 4">
    <name type="scientific">Candidatus Onthousia faecipullorum</name>
    <dbReference type="NCBI Taxonomy" id="2840887"/>
    <lineage>
        <taxon>Bacteria</taxon>
        <taxon>Bacillati</taxon>
        <taxon>Bacillota</taxon>
        <taxon>Bacilli</taxon>
        <taxon>Candidatus Onthousia</taxon>
    </lineage>
</organism>
<evidence type="ECO:0000313" key="4">
    <source>
        <dbReference type="Proteomes" id="UP000886833"/>
    </source>
</evidence>
<dbReference type="PANTHER" id="PTHR31423:SF3">
    <property type="entry name" value="PROLYL-TRNA SYNTHETASE ASSOCIATED DOMAIN-CONTAINING PROTEIN 1-RELATED"/>
    <property type="match status" value="1"/>
</dbReference>
<reference evidence="3" key="1">
    <citation type="submission" date="2020-10" db="EMBL/GenBank/DDBJ databases">
        <authorList>
            <person name="Gilroy R."/>
        </authorList>
    </citation>
    <scope>NUCLEOTIDE SEQUENCE</scope>
    <source>
        <strain evidence="3">CHK195-26880</strain>
    </source>
</reference>
<dbReference type="Proteomes" id="UP000886833">
    <property type="component" value="Unassembled WGS sequence"/>
</dbReference>